<feature type="transmembrane region" description="Helical" evidence="4">
    <location>
        <begin position="15"/>
        <end position="35"/>
    </location>
</feature>
<dbReference type="Pfam" id="PF01627">
    <property type="entry name" value="Hpt"/>
    <property type="match status" value="1"/>
</dbReference>
<dbReference type="AlphaFoldDB" id="A0A1B8H6S8"/>
<dbReference type="STRING" id="368603.AYY16_02670"/>
<gene>
    <name evidence="7" type="ORF">AYY17_07730</name>
</gene>
<keyword evidence="2" id="KW-0902">Two-component regulatory system</keyword>
<dbReference type="PANTHER" id="PTHR45569">
    <property type="entry name" value="SENSOR PROTEIN KDPD"/>
    <property type="match status" value="1"/>
</dbReference>
<sequence length="904" mass="102981">MYRHSNSKPYTIPGFYASFVSLLVLSLFLYGYNYYDAWLGSKKGALLSFSNRIEHQVETYRYQSVELFRLANAADTEKRPELVPPHKILNDIYWIDSRVPIVDAILFGRTDDETYSIARRFSDYLTILWGGNNQFNSMYYLNGLDNSLLLVTSHSALRPELRYRESYLTLSADEKRTEMLADSTALDERETLSSFTKLRTESTYYYTYRAMFNNPGQLTSVVAFDLPINTLMPDNLDLANLALVPAQSNVVSNRTSPVQISINGLSLQLSYRLSDMPYQVIYQLSLLALAEEMLAANIWLLISILLFSMLSVGGLIYIRKRFISPLNSLIRQAKNSEAMTNEIVAQLPLGLAIYDFATNKRLISNTIANQLLALSDLSKTRDMAREHQGRIQTTIDNVVYEVSMNPVRSMNDTYLILFQDKDQEALTARRLQLSDREYNKSIKARHSVLKNIKSELAIPVKQLGNDLHALQMYVTDNTGKQLMHKVTTESGYLSEWIENIILLADLETDDWKPTNDEFLLSTTIEDILKQFLRQINDKGIPLYFHNGINRQLNYIGDGPIISKIILLLLNYAVSNLKYGKLVVRLRNIFKDEHNNIKFEIIASGSGLPSSDLVNRYDPFMCQVAETENRPNSGLAFYLCDLLCKKLKGKLKIDSKPDIGTHYVVELPLPATESRGEPSGILEDTLFKLNIINPSIREIINAIISENGGILFDKNRALLQDEYDILITDFDKKARKPILFLRNDVVEHKMITPSLVECNYNFNDEILNAITLLIEQSLTSDEFDDRFLPGDSGINTSALSVGEVVALYKNQLAQSTYNDLFATTVPPDINKMYTEAELSELQPLALTVHRVKGVFAVLDFDYLKTRCEDIEQYIADKNKIKIDEGIREIDAIVIELLQQGNHEYE</sequence>
<dbReference type="InterPro" id="IPR052023">
    <property type="entry name" value="Histidine_kinase_KdpD"/>
</dbReference>
<dbReference type="Pfam" id="PF02518">
    <property type="entry name" value="HATPase_c"/>
    <property type="match status" value="1"/>
</dbReference>
<dbReference type="PROSITE" id="PS50109">
    <property type="entry name" value="HIS_KIN"/>
    <property type="match status" value="1"/>
</dbReference>
<evidence type="ECO:0000259" key="6">
    <source>
        <dbReference type="PROSITE" id="PS50894"/>
    </source>
</evidence>
<reference evidence="7 8" key="1">
    <citation type="submission" date="2016-06" db="EMBL/GenBank/DDBJ databases">
        <authorList>
            <person name="Kjaerup R.B."/>
            <person name="Dalgaard T.S."/>
            <person name="Juul-Madsen H.R."/>
        </authorList>
    </citation>
    <scope>NUCLEOTIDE SEQUENCE [LARGE SCALE GENOMIC DNA]</scope>
    <source>
        <strain evidence="7 8">GCSL-Mp3</strain>
    </source>
</reference>
<dbReference type="GO" id="GO:0009927">
    <property type="term" value="F:histidine phosphotransfer kinase activity"/>
    <property type="evidence" value="ECO:0007669"/>
    <property type="project" value="InterPro"/>
</dbReference>
<evidence type="ECO:0000256" key="4">
    <source>
        <dbReference type="SAM" id="Phobius"/>
    </source>
</evidence>
<keyword evidence="4" id="KW-0812">Transmembrane</keyword>
<dbReference type="SUPFAM" id="SSF47226">
    <property type="entry name" value="Histidine-containing phosphotransfer domain, HPT domain"/>
    <property type="match status" value="1"/>
</dbReference>
<name>A0A1B8H6S8_9GAMM</name>
<evidence type="ECO:0000313" key="8">
    <source>
        <dbReference type="Proteomes" id="UP000092247"/>
    </source>
</evidence>
<protein>
    <submittedName>
        <fullName evidence="7">Two-component sensor protein RcsD</fullName>
    </submittedName>
</protein>
<dbReference type="InterPro" id="IPR005467">
    <property type="entry name" value="His_kinase_dom"/>
</dbReference>
<feature type="modified residue" description="Phosphohistidine" evidence="3">
    <location>
        <position position="848"/>
    </location>
</feature>
<evidence type="ECO:0000256" key="1">
    <source>
        <dbReference type="ARBA" id="ARBA00022553"/>
    </source>
</evidence>
<keyword evidence="4" id="KW-0472">Membrane</keyword>
<dbReference type="InterPro" id="IPR008207">
    <property type="entry name" value="Sig_transdc_His_kin_Hpt_dom"/>
</dbReference>
<dbReference type="InterPro" id="IPR036890">
    <property type="entry name" value="HATPase_C_sf"/>
</dbReference>
<comment type="caution">
    <text evidence="7">The sequence shown here is derived from an EMBL/GenBank/DDBJ whole genome shotgun (WGS) entry which is preliminary data.</text>
</comment>
<dbReference type="InterPro" id="IPR032306">
    <property type="entry name" value="RcsD_ABL"/>
</dbReference>
<evidence type="ECO:0000256" key="3">
    <source>
        <dbReference type="PROSITE-ProRule" id="PRU00110"/>
    </source>
</evidence>
<dbReference type="InterPro" id="IPR030861">
    <property type="entry name" value="Ptransferase_RcsD"/>
</dbReference>
<dbReference type="Gene3D" id="1.20.120.160">
    <property type="entry name" value="HPT domain"/>
    <property type="match status" value="1"/>
</dbReference>
<dbReference type="PANTHER" id="PTHR45569:SF1">
    <property type="entry name" value="SENSOR PROTEIN KDPD"/>
    <property type="match status" value="1"/>
</dbReference>
<feature type="transmembrane region" description="Helical" evidence="4">
    <location>
        <begin position="298"/>
        <end position="318"/>
    </location>
</feature>
<evidence type="ECO:0000313" key="7">
    <source>
        <dbReference type="EMBL" id="OBU04782.1"/>
    </source>
</evidence>
<dbReference type="GO" id="GO:0000155">
    <property type="term" value="F:phosphorelay sensor kinase activity"/>
    <property type="evidence" value="ECO:0007669"/>
    <property type="project" value="TreeGrafter"/>
</dbReference>
<keyword evidence="4" id="KW-1133">Transmembrane helix</keyword>
<organism evidence="7 8">
    <name type="scientific">Morganella psychrotolerans</name>
    <dbReference type="NCBI Taxonomy" id="368603"/>
    <lineage>
        <taxon>Bacteria</taxon>
        <taxon>Pseudomonadati</taxon>
        <taxon>Pseudomonadota</taxon>
        <taxon>Gammaproteobacteria</taxon>
        <taxon>Enterobacterales</taxon>
        <taxon>Morganellaceae</taxon>
        <taxon>Morganella</taxon>
    </lineage>
</organism>
<dbReference type="Pfam" id="PF16359">
    <property type="entry name" value="RcsD_ABL"/>
    <property type="match status" value="1"/>
</dbReference>
<proteinExistence type="predicted"/>
<dbReference type="EMBL" id="LZEX01000034">
    <property type="protein sequence ID" value="OBU04782.1"/>
    <property type="molecule type" value="Genomic_DNA"/>
</dbReference>
<accession>A0A1B8H6S8</accession>
<dbReference type="Gene3D" id="3.30.565.10">
    <property type="entry name" value="Histidine kinase-like ATPase, C-terminal domain"/>
    <property type="match status" value="1"/>
</dbReference>
<dbReference type="SUPFAM" id="SSF55874">
    <property type="entry name" value="ATPase domain of HSP90 chaperone/DNA topoisomerase II/histidine kinase"/>
    <property type="match status" value="1"/>
</dbReference>
<feature type="domain" description="Histidine kinase" evidence="5">
    <location>
        <begin position="451"/>
        <end position="670"/>
    </location>
</feature>
<evidence type="ECO:0000256" key="2">
    <source>
        <dbReference type="ARBA" id="ARBA00023012"/>
    </source>
</evidence>
<dbReference type="GO" id="GO:0005886">
    <property type="term" value="C:plasma membrane"/>
    <property type="evidence" value="ECO:0007669"/>
    <property type="project" value="InterPro"/>
</dbReference>
<dbReference type="NCBIfam" id="NF007907">
    <property type="entry name" value="PRK10618.1"/>
    <property type="match status" value="1"/>
</dbReference>
<dbReference type="Proteomes" id="UP000092247">
    <property type="component" value="Unassembled WGS sequence"/>
</dbReference>
<dbReference type="RefSeq" id="WP_067424644.1">
    <property type="nucleotide sequence ID" value="NZ_LZEX01000034.1"/>
</dbReference>
<dbReference type="InterPro" id="IPR036641">
    <property type="entry name" value="HPT_dom_sf"/>
</dbReference>
<evidence type="ECO:0000259" key="5">
    <source>
        <dbReference type="PROSITE" id="PS50109"/>
    </source>
</evidence>
<keyword evidence="1 3" id="KW-0597">Phosphoprotein</keyword>
<dbReference type="InterPro" id="IPR003594">
    <property type="entry name" value="HATPase_dom"/>
</dbReference>
<feature type="domain" description="HPt" evidence="6">
    <location>
        <begin position="809"/>
        <end position="904"/>
    </location>
</feature>
<dbReference type="PROSITE" id="PS50894">
    <property type="entry name" value="HPT"/>
    <property type="match status" value="1"/>
</dbReference>